<feature type="compositionally biased region" description="Basic and acidic residues" evidence="1">
    <location>
        <begin position="21"/>
        <end position="30"/>
    </location>
</feature>
<dbReference type="GO" id="GO:0006446">
    <property type="term" value="P:regulation of translational initiation"/>
    <property type="evidence" value="ECO:0007669"/>
    <property type="project" value="TreeGrafter"/>
</dbReference>
<feature type="region of interest" description="Disordered" evidence="1">
    <location>
        <begin position="1"/>
        <end position="53"/>
    </location>
</feature>
<reference evidence="3" key="1">
    <citation type="submission" date="2025-08" db="UniProtKB">
        <authorList>
            <consortium name="RefSeq"/>
        </authorList>
    </citation>
    <scope>IDENTIFICATION</scope>
    <source>
        <tissue evidence="3">Whole larval tissue</tissue>
    </source>
</reference>
<dbReference type="InterPro" id="IPR051367">
    <property type="entry name" value="mRNA_TranslReg/HistoneTransl"/>
</dbReference>
<dbReference type="GO" id="GO:0005829">
    <property type="term" value="C:cytosol"/>
    <property type="evidence" value="ECO:0007669"/>
    <property type="project" value="TreeGrafter"/>
</dbReference>
<evidence type="ECO:0000256" key="1">
    <source>
        <dbReference type="SAM" id="MobiDB-lite"/>
    </source>
</evidence>
<sequence>MVVESFSWSEEVESADPMIMEEQRETRRDSVNSIEPEVKTPQTPETKSSVDEEDGALKDLLRVDEQYYPLLALLEQFSPEDDGIQFNIKLKQFETTMSSMCPDDSRVQQAFATFRAAALRCPVMARKLAAVGVSFTRQQNKPLLRRTLLNVVMQDTFSKLDVLQRSNPLFLVNAANLMGDYFANARLSNGDKLHFLAEPLLQYLRALLAAHDTRAHHTLATQLMQNGRELLSVVAQEMDELSVSIRLRLLSPPPVSTTWLLLSADLCLNQFLPLPTTLQQFYAAHLGATTEENVSEASYRPWKKSPEENVDIICKNISQPRPKPRAGTRLLREDGHNTYNTKTAKINMKARLDLNTWRQPKEETVEVVDRLQEDRTSVGTTRTAVTTSKFTNSGMSSRPRGNPMSAHRATIETRTARNNLRSRYDLNSWRQALKEKEGDDV</sequence>
<organism evidence="2 3">
    <name type="scientific">Spodoptera frugiperda</name>
    <name type="common">Fall armyworm</name>
    <dbReference type="NCBI Taxonomy" id="7108"/>
    <lineage>
        <taxon>Eukaryota</taxon>
        <taxon>Metazoa</taxon>
        <taxon>Ecdysozoa</taxon>
        <taxon>Arthropoda</taxon>
        <taxon>Hexapoda</taxon>
        <taxon>Insecta</taxon>
        <taxon>Pterygota</taxon>
        <taxon>Neoptera</taxon>
        <taxon>Endopterygota</taxon>
        <taxon>Lepidoptera</taxon>
        <taxon>Glossata</taxon>
        <taxon>Ditrysia</taxon>
        <taxon>Noctuoidea</taxon>
        <taxon>Noctuidae</taxon>
        <taxon>Amphipyrinae</taxon>
        <taxon>Spodoptera</taxon>
    </lineage>
</organism>
<protein>
    <submittedName>
        <fullName evidence="3">Uncharacterized protein LOC118279594</fullName>
    </submittedName>
</protein>
<dbReference type="GeneID" id="118279594"/>
<evidence type="ECO:0000313" key="3">
    <source>
        <dbReference type="RefSeq" id="XP_050558395.1"/>
    </source>
</evidence>
<accession>A0A9R0F450</accession>
<dbReference type="RefSeq" id="XP_050558395.1">
    <property type="nucleotide sequence ID" value="XM_050702438.1"/>
</dbReference>
<evidence type="ECO:0000313" key="2">
    <source>
        <dbReference type="Proteomes" id="UP000829999"/>
    </source>
</evidence>
<dbReference type="OrthoDB" id="6484979at2759"/>
<dbReference type="Proteomes" id="UP000829999">
    <property type="component" value="Chromosome 22"/>
</dbReference>
<name>A0A9R0F450_SPOFR</name>
<dbReference type="AlphaFoldDB" id="A0A9R0F450"/>
<proteinExistence type="predicted"/>
<dbReference type="PANTHER" id="PTHR23254">
    <property type="entry name" value="EIF4G DOMAIN PROTEIN"/>
    <property type="match status" value="1"/>
</dbReference>
<dbReference type="PANTHER" id="PTHR23254:SF18">
    <property type="entry name" value="RE28271P"/>
    <property type="match status" value="1"/>
</dbReference>
<feature type="region of interest" description="Disordered" evidence="1">
    <location>
        <begin position="390"/>
        <end position="409"/>
    </location>
</feature>
<keyword evidence="2" id="KW-1185">Reference proteome</keyword>
<dbReference type="GO" id="GO:0008494">
    <property type="term" value="F:translation activator activity"/>
    <property type="evidence" value="ECO:0007669"/>
    <property type="project" value="TreeGrafter"/>
</dbReference>
<gene>
    <name evidence="3" type="primary">LOC118279594</name>
</gene>
<dbReference type="Gene3D" id="1.25.40.180">
    <property type="match status" value="1"/>
</dbReference>